<dbReference type="PROSITE" id="PS00170">
    <property type="entry name" value="CSA_PPIASE_1"/>
    <property type="match status" value="1"/>
</dbReference>
<dbReference type="CDD" id="cd00317">
    <property type="entry name" value="cyclophilin"/>
    <property type="match status" value="1"/>
</dbReference>
<organism evidence="6 7">
    <name type="scientific">Hyphomonas adhaerens</name>
    <dbReference type="NCBI Taxonomy" id="81029"/>
    <lineage>
        <taxon>Bacteria</taxon>
        <taxon>Pseudomonadati</taxon>
        <taxon>Pseudomonadota</taxon>
        <taxon>Alphaproteobacteria</taxon>
        <taxon>Hyphomonadales</taxon>
        <taxon>Hyphomonadaceae</taxon>
        <taxon>Hyphomonas</taxon>
    </lineage>
</organism>
<evidence type="ECO:0000256" key="2">
    <source>
        <dbReference type="ARBA" id="ARBA00013194"/>
    </source>
</evidence>
<dbReference type="InterPro" id="IPR002130">
    <property type="entry name" value="Cyclophilin-type_PPIase_dom"/>
</dbReference>
<comment type="similarity">
    <text evidence="1">Belongs to the cyclophilin-type PPIase family.</text>
</comment>
<name>A0A3B9GYL8_9PROT</name>
<dbReference type="AlphaFoldDB" id="A0A3B9GYL8"/>
<dbReference type="Proteomes" id="UP000259610">
    <property type="component" value="Unassembled WGS sequence"/>
</dbReference>
<proteinExistence type="inferred from homology"/>
<keyword evidence="4 6" id="KW-0413">Isomerase</keyword>
<evidence type="ECO:0000256" key="1">
    <source>
        <dbReference type="ARBA" id="ARBA00007365"/>
    </source>
</evidence>
<dbReference type="GO" id="GO:0006457">
    <property type="term" value="P:protein folding"/>
    <property type="evidence" value="ECO:0007669"/>
    <property type="project" value="InterPro"/>
</dbReference>
<evidence type="ECO:0000256" key="3">
    <source>
        <dbReference type="ARBA" id="ARBA00023110"/>
    </source>
</evidence>
<gene>
    <name evidence="6" type="ORF">DCG58_10310</name>
</gene>
<dbReference type="InterPro" id="IPR044666">
    <property type="entry name" value="Cyclophilin_A-like"/>
</dbReference>
<accession>A0A3B9GYL8</accession>
<protein>
    <recommendedName>
        <fullName evidence="2">peptidylprolyl isomerase</fullName>
        <ecNumber evidence="2">5.2.1.8</ecNumber>
    </recommendedName>
</protein>
<dbReference type="PANTHER" id="PTHR45625:SF4">
    <property type="entry name" value="PEPTIDYLPROLYL ISOMERASE DOMAIN AND WD REPEAT-CONTAINING PROTEIN 1"/>
    <property type="match status" value="1"/>
</dbReference>
<dbReference type="EC" id="5.2.1.8" evidence="2"/>
<dbReference type="InterPro" id="IPR029000">
    <property type="entry name" value="Cyclophilin-like_dom_sf"/>
</dbReference>
<dbReference type="EMBL" id="DMAN01000227">
    <property type="protein sequence ID" value="HAE27543.1"/>
    <property type="molecule type" value="Genomic_DNA"/>
</dbReference>
<dbReference type="InterPro" id="IPR020892">
    <property type="entry name" value="Cyclophilin-type_PPIase_CS"/>
</dbReference>
<feature type="domain" description="PPIase cyclophilin-type" evidence="5">
    <location>
        <begin position="82"/>
        <end position="271"/>
    </location>
</feature>
<evidence type="ECO:0000313" key="7">
    <source>
        <dbReference type="Proteomes" id="UP000259610"/>
    </source>
</evidence>
<dbReference type="Pfam" id="PF00160">
    <property type="entry name" value="Pro_isomerase"/>
    <property type="match status" value="1"/>
</dbReference>
<comment type="caution">
    <text evidence="6">The sequence shown here is derived from an EMBL/GenBank/DDBJ whole genome shotgun (WGS) entry which is preliminary data.</text>
</comment>
<keyword evidence="3" id="KW-0697">Rotamase</keyword>
<evidence type="ECO:0000313" key="6">
    <source>
        <dbReference type="EMBL" id="HAE27543.1"/>
    </source>
</evidence>
<evidence type="ECO:0000256" key="4">
    <source>
        <dbReference type="ARBA" id="ARBA00023235"/>
    </source>
</evidence>
<dbReference type="Gene3D" id="2.40.100.10">
    <property type="entry name" value="Cyclophilin-like"/>
    <property type="match status" value="1"/>
</dbReference>
<sequence>MPDIGKHMAPQCARMETLRTMKLAPLNFAPLRFASMALAASAIALSFAAVAQEAAEPAPPSEITAAEAKADPANWRHVDPENLFIFDTNKGRILIEAFPEIAPKHYKQFSTIIRSGDYDGTGFHRVINDFMAQGGDIFALKGRDSGLPNVEGEFTFRRDPAEMPLEATIGPEDTAKFGYIKGFPIGTQASFFAEMSVDGMVESYIPHCKGMVSTARTDDPNSANSQFFLMRGQAEHLDRKYTAWGRVVVGEDVVMSIKHGSDARDGHVDNPDILTSAKVAADLPEGERPEVWVERTDGPLFRASVADKDDIDVCSLPSVPAVVSE</sequence>
<dbReference type="PROSITE" id="PS50072">
    <property type="entry name" value="CSA_PPIASE_2"/>
    <property type="match status" value="1"/>
</dbReference>
<dbReference type="PANTHER" id="PTHR45625">
    <property type="entry name" value="PEPTIDYL-PROLYL CIS-TRANS ISOMERASE-RELATED"/>
    <property type="match status" value="1"/>
</dbReference>
<evidence type="ECO:0000259" key="5">
    <source>
        <dbReference type="PROSITE" id="PS50072"/>
    </source>
</evidence>
<reference evidence="6 7" key="1">
    <citation type="journal article" date="2018" name="Nat. Biotechnol.">
        <title>A standardized bacterial taxonomy based on genome phylogeny substantially revises the tree of life.</title>
        <authorList>
            <person name="Parks D.H."/>
            <person name="Chuvochina M."/>
            <person name="Waite D.W."/>
            <person name="Rinke C."/>
            <person name="Skarshewski A."/>
            <person name="Chaumeil P.A."/>
            <person name="Hugenholtz P."/>
        </authorList>
    </citation>
    <scope>NUCLEOTIDE SEQUENCE [LARGE SCALE GENOMIC DNA]</scope>
    <source>
        <strain evidence="6">UBA8733</strain>
    </source>
</reference>
<dbReference type="GO" id="GO:0003755">
    <property type="term" value="F:peptidyl-prolyl cis-trans isomerase activity"/>
    <property type="evidence" value="ECO:0007669"/>
    <property type="project" value="UniProtKB-KW"/>
</dbReference>
<dbReference type="SUPFAM" id="SSF50891">
    <property type="entry name" value="Cyclophilin-like"/>
    <property type="match status" value="1"/>
</dbReference>